<dbReference type="InterPro" id="IPR013328">
    <property type="entry name" value="6PGD_dom2"/>
</dbReference>
<sequence>MRYVIVGAGAIGGAVAALLHEAGVEVLLVARGATLEAVRREGVRLTVADAPERSVPVPVVAHLDEVVWDEARDALVLAVKSQQTEALLPALAGVPAGVPVFCLQNGVENERRLLRLRADVHAVVVMMPASSLEPGRVLLHSGGRPGLLDTGRYPTGTDAADEAWARDLGAAGFDVVARPDVMAWKRRKLLLNLGNGVDAAFADSPDADALDDLVRAEGEAVLDAAGLPVVSAAQDRERRGTLLRPLVRRDEAGSSTWQSLALGAGDVETDHLNGEVLLLGRLHGVATPANRLVADAVHRLVRDQGAPRSLDAAAALATLGAARA</sequence>
<dbReference type="Proteomes" id="UP001139485">
    <property type="component" value="Unassembled WGS sequence"/>
</dbReference>
<dbReference type="InterPro" id="IPR036291">
    <property type="entry name" value="NAD(P)-bd_dom_sf"/>
</dbReference>
<dbReference type="PANTHER" id="PTHR43765">
    <property type="entry name" value="2-DEHYDROPANTOATE 2-REDUCTASE-RELATED"/>
    <property type="match status" value="1"/>
</dbReference>
<evidence type="ECO:0000256" key="2">
    <source>
        <dbReference type="ARBA" id="ARBA00022857"/>
    </source>
</evidence>
<comment type="similarity">
    <text evidence="1">Belongs to the ketopantoate reductase family.</text>
</comment>
<keyword evidence="3" id="KW-0560">Oxidoreductase</keyword>
<reference evidence="6" key="1">
    <citation type="submission" date="2022-05" db="EMBL/GenBank/DDBJ databases">
        <authorList>
            <person name="Tuo L."/>
        </authorList>
    </citation>
    <scope>NUCLEOTIDE SEQUENCE</scope>
    <source>
        <strain evidence="6">BSK12Z-4</strain>
    </source>
</reference>
<comment type="caution">
    <text evidence="6">The sequence shown here is derived from an EMBL/GenBank/DDBJ whole genome shotgun (WGS) entry which is preliminary data.</text>
</comment>
<dbReference type="Pfam" id="PF08546">
    <property type="entry name" value="ApbA_C"/>
    <property type="match status" value="1"/>
</dbReference>
<evidence type="ECO:0000259" key="5">
    <source>
        <dbReference type="Pfam" id="PF08546"/>
    </source>
</evidence>
<dbReference type="GO" id="GO:0005737">
    <property type="term" value="C:cytoplasm"/>
    <property type="evidence" value="ECO:0007669"/>
    <property type="project" value="TreeGrafter"/>
</dbReference>
<keyword evidence="7" id="KW-1185">Reference proteome</keyword>
<evidence type="ECO:0000256" key="3">
    <source>
        <dbReference type="ARBA" id="ARBA00023002"/>
    </source>
</evidence>
<dbReference type="InterPro" id="IPR008927">
    <property type="entry name" value="6-PGluconate_DH-like_C_sf"/>
</dbReference>
<evidence type="ECO:0000256" key="1">
    <source>
        <dbReference type="ARBA" id="ARBA00007870"/>
    </source>
</evidence>
<feature type="domain" description="Ketopantoate reductase C-terminal" evidence="5">
    <location>
        <begin position="200"/>
        <end position="299"/>
    </location>
</feature>
<dbReference type="PANTHER" id="PTHR43765:SF2">
    <property type="entry name" value="2-DEHYDROPANTOATE 2-REDUCTASE"/>
    <property type="match status" value="1"/>
</dbReference>
<gene>
    <name evidence="6" type="ORF">M8330_06435</name>
</gene>
<proteinExistence type="inferred from homology"/>
<dbReference type="GO" id="GO:0050661">
    <property type="term" value="F:NADP binding"/>
    <property type="evidence" value="ECO:0007669"/>
    <property type="project" value="TreeGrafter"/>
</dbReference>
<dbReference type="InterPro" id="IPR050838">
    <property type="entry name" value="Ketopantoate_reductase"/>
</dbReference>
<evidence type="ECO:0000259" key="4">
    <source>
        <dbReference type="Pfam" id="PF02558"/>
    </source>
</evidence>
<dbReference type="SUPFAM" id="SSF48179">
    <property type="entry name" value="6-phosphogluconate dehydrogenase C-terminal domain-like"/>
    <property type="match status" value="1"/>
</dbReference>
<name>A0A9X2D5Y9_9ACTN</name>
<dbReference type="InterPro" id="IPR013332">
    <property type="entry name" value="KPR_N"/>
</dbReference>
<dbReference type="Gene3D" id="3.40.50.720">
    <property type="entry name" value="NAD(P)-binding Rossmann-like Domain"/>
    <property type="match status" value="1"/>
</dbReference>
<feature type="domain" description="Ketopantoate reductase N-terminal" evidence="4">
    <location>
        <begin position="4"/>
        <end position="143"/>
    </location>
</feature>
<evidence type="ECO:0000313" key="6">
    <source>
        <dbReference type="EMBL" id="MCM0619931.1"/>
    </source>
</evidence>
<evidence type="ECO:0000313" key="7">
    <source>
        <dbReference type="Proteomes" id="UP001139485"/>
    </source>
</evidence>
<protein>
    <submittedName>
        <fullName evidence="6">Ketopantoate reductase family protein</fullName>
    </submittedName>
</protein>
<dbReference type="SUPFAM" id="SSF51735">
    <property type="entry name" value="NAD(P)-binding Rossmann-fold domains"/>
    <property type="match status" value="1"/>
</dbReference>
<dbReference type="EMBL" id="JAMOIL010000007">
    <property type="protein sequence ID" value="MCM0619931.1"/>
    <property type="molecule type" value="Genomic_DNA"/>
</dbReference>
<dbReference type="GO" id="GO:0008677">
    <property type="term" value="F:2-dehydropantoate 2-reductase activity"/>
    <property type="evidence" value="ECO:0007669"/>
    <property type="project" value="TreeGrafter"/>
</dbReference>
<dbReference type="RefSeq" id="WP_250826639.1">
    <property type="nucleotide sequence ID" value="NZ_JAMOIL010000007.1"/>
</dbReference>
<dbReference type="Pfam" id="PF02558">
    <property type="entry name" value="ApbA"/>
    <property type="match status" value="1"/>
</dbReference>
<keyword evidence="2" id="KW-0521">NADP</keyword>
<accession>A0A9X2D5Y9</accession>
<dbReference type="AlphaFoldDB" id="A0A9X2D5Y9"/>
<dbReference type="Gene3D" id="1.10.1040.10">
    <property type="entry name" value="N-(1-d-carboxylethyl)-l-norvaline Dehydrogenase, domain 2"/>
    <property type="match status" value="1"/>
</dbReference>
<organism evidence="6 7">
    <name type="scientific">Nocardioides bruguierae</name>
    <dbReference type="NCBI Taxonomy" id="2945102"/>
    <lineage>
        <taxon>Bacteria</taxon>
        <taxon>Bacillati</taxon>
        <taxon>Actinomycetota</taxon>
        <taxon>Actinomycetes</taxon>
        <taxon>Propionibacteriales</taxon>
        <taxon>Nocardioidaceae</taxon>
        <taxon>Nocardioides</taxon>
    </lineage>
</organism>
<dbReference type="InterPro" id="IPR013752">
    <property type="entry name" value="KPA_reductase"/>
</dbReference>